<accession>A0ABQ4XPN0</accession>
<organism evidence="2 3">
    <name type="scientific">Tanacetum coccineum</name>
    <dbReference type="NCBI Taxonomy" id="301880"/>
    <lineage>
        <taxon>Eukaryota</taxon>
        <taxon>Viridiplantae</taxon>
        <taxon>Streptophyta</taxon>
        <taxon>Embryophyta</taxon>
        <taxon>Tracheophyta</taxon>
        <taxon>Spermatophyta</taxon>
        <taxon>Magnoliopsida</taxon>
        <taxon>eudicotyledons</taxon>
        <taxon>Gunneridae</taxon>
        <taxon>Pentapetalae</taxon>
        <taxon>asterids</taxon>
        <taxon>campanulids</taxon>
        <taxon>Asterales</taxon>
        <taxon>Asteraceae</taxon>
        <taxon>Asteroideae</taxon>
        <taxon>Anthemideae</taxon>
        <taxon>Anthemidinae</taxon>
        <taxon>Tanacetum</taxon>
    </lineage>
</organism>
<evidence type="ECO:0000313" key="2">
    <source>
        <dbReference type="EMBL" id="GJS67076.1"/>
    </source>
</evidence>
<gene>
    <name evidence="2" type="ORF">Tco_0681640</name>
</gene>
<name>A0ABQ4XPN0_9ASTR</name>
<reference evidence="2" key="1">
    <citation type="journal article" date="2022" name="Int. J. Mol. Sci.">
        <title>Draft Genome of Tanacetum Coccineum: Genomic Comparison of Closely Related Tanacetum-Family Plants.</title>
        <authorList>
            <person name="Yamashiro T."/>
            <person name="Shiraishi A."/>
            <person name="Nakayama K."/>
            <person name="Satake H."/>
        </authorList>
    </citation>
    <scope>NUCLEOTIDE SEQUENCE</scope>
</reference>
<feature type="region of interest" description="Disordered" evidence="1">
    <location>
        <begin position="124"/>
        <end position="155"/>
    </location>
</feature>
<protein>
    <submittedName>
        <fullName evidence="2">Uncharacterized protein</fullName>
    </submittedName>
</protein>
<dbReference type="EMBL" id="BQNB010009693">
    <property type="protein sequence ID" value="GJS67076.1"/>
    <property type="molecule type" value="Genomic_DNA"/>
</dbReference>
<sequence length="193" mass="22059">MNGNIPSVQHAKLREIMAMRRLEKLVISMVLGCQNLNQIFYRPINKGHGEGANDASQALSALKVAPNRSHASNSRATYHKDDVKIIHLKNSFNKLMREEKILDINNENRDDYVSENILDKVRNEKQGSNSLLKEANEASTSKPTSSKSGGGYQLEKDDLDYYDSYEAKIYDLPRQMRAFCDQFDIHVNNRVRK</sequence>
<keyword evidence="3" id="KW-1185">Reference proteome</keyword>
<evidence type="ECO:0000313" key="3">
    <source>
        <dbReference type="Proteomes" id="UP001151760"/>
    </source>
</evidence>
<dbReference type="Proteomes" id="UP001151760">
    <property type="component" value="Unassembled WGS sequence"/>
</dbReference>
<comment type="caution">
    <text evidence="2">The sequence shown here is derived from an EMBL/GenBank/DDBJ whole genome shotgun (WGS) entry which is preliminary data.</text>
</comment>
<reference evidence="2" key="2">
    <citation type="submission" date="2022-01" db="EMBL/GenBank/DDBJ databases">
        <authorList>
            <person name="Yamashiro T."/>
            <person name="Shiraishi A."/>
            <person name="Satake H."/>
            <person name="Nakayama K."/>
        </authorList>
    </citation>
    <scope>NUCLEOTIDE SEQUENCE</scope>
</reference>
<evidence type="ECO:0000256" key="1">
    <source>
        <dbReference type="SAM" id="MobiDB-lite"/>
    </source>
</evidence>
<proteinExistence type="predicted"/>